<evidence type="ECO:0000259" key="1">
    <source>
        <dbReference type="Pfam" id="PF13439"/>
    </source>
</evidence>
<evidence type="ECO:0000313" key="3">
    <source>
        <dbReference type="Proteomes" id="UP000219993"/>
    </source>
</evidence>
<protein>
    <submittedName>
        <fullName evidence="2">Glycosyltransferase</fullName>
    </submittedName>
</protein>
<dbReference type="PANTHER" id="PTHR45947:SF3">
    <property type="entry name" value="SULFOQUINOVOSYL TRANSFERASE SQD2"/>
    <property type="match status" value="1"/>
</dbReference>
<dbReference type="Proteomes" id="UP000219993">
    <property type="component" value="Chromosome"/>
</dbReference>
<feature type="domain" description="Glycosyltransferase subfamily 4-like N-terminal" evidence="1">
    <location>
        <begin position="14"/>
        <end position="179"/>
    </location>
</feature>
<dbReference type="InterPro" id="IPR050194">
    <property type="entry name" value="Glycosyltransferase_grp1"/>
</dbReference>
<dbReference type="InterPro" id="IPR028098">
    <property type="entry name" value="Glyco_trans_4-like_N"/>
</dbReference>
<dbReference type="KEGG" id="hbe:BEI_1904"/>
<keyword evidence="3" id="KW-1185">Reference proteome</keyword>
<dbReference type="Gene3D" id="3.40.50.2000">
    <property type="entry name" value="Glycogen Phosphorylase B"/>
    <property type="match status" value="2"/>
</dbReference>
<dbReference type="OrthoDB" id="9802525at2"/>
<sequence length="385" mass="42398">MRICLVSETWSPDINGVAHTLGRLSEELRQQGHDLQLVRPRPAGGRHRATGMSAELQVPGFALPGYREVRLGLPAARRIRRLWEAERPDAVYVATEGPLGWSALAEAQRLRVPVVGGWHTNFDHYCRDYGVAWLRPLVLRRLRVFHNRCGATLVPTRAQAEALAARGFERVRVMARGIEGERFSPAHRDPALRAAWGSDAHRPVALYVGRLAVEKNLDLLRDTFAAMLEARPDMSLVVVGDGPGRAGLEKALPQARFTGFVPPEALARHYASADLFIFPSISETWGNVVLEAMASGLAVVAFRHAAGAELIDDDVNGVSRAVGDETGFREAAVALCQQPARYARLGRAARERALHCRWPAIADDFLAALHLAREMSDETSRPCRV</sequence>
<organism evidence="2 3">
    <name type="scientific">Halomonas beimenensis</name>
    <dbReference type="NCBI Taxonomy" id="475662"/>
    <lineage>
        <taxon>Bacteria</taxon>
        <taxon>Pseudomonadati</taxon>
        <taxon>Pseudomonadota</taxon>
        <taxon>Gammaproteobacteria</taxon>
        <taxon>Oceanospirillales</taxon>
        <taxon>Halomonadaceae</taxon>
        <taxon>Halomonas</taxon>
    </lineage>
</organism>
<proteinExistence type="predicted"/>
<reference evidence="2 3" key="1">
    <citation type="journal article" date="2017" name="Sci. Rep.">
        <title>Revealing the Saline Adaptation Strategies of the Halophilic Bacterium Halomonas beimenensis through High-throughput Omics and Transposon Mutagenesis Approaches.</title>
        <authorList>
            <person name="Chen Y.H."/>
            <person name="Lin S.S."/>
            <person name="Shyu Y.T."/>
        </authorList>
    </citation>
    <scope>NUCLEOTIDE SEQUENCE [LARGE SCALE GENOMIC DNA]</scope>
    <source>
        <strain evidence="2 3">NTU-111</strain>
    </source>
</reference>
<gene>
    <name evidence="2" type="ORF">BEI_1904</name>
</gene>
<name>A0A291P7R1_9GAMM</name>
<dbReference type="Pfam" id="PF13692">
    <property type="entry name" value="Glyco_trans_1_4"/>
    <property type="match status" value="1"/>
</dbReference>
<dbReference type="CDD" id="cd03814">
    <property type="entry name" value="GT4-like"/>
    <property type="match status" value="1"/>
</dbReference>
<dbReference type="GO" id="GO:0016757">
    <property type="term" value="F:glycosyltransferase activity"/>
    <property type="evidence" value="ECO:0007669"/>
    <property type="project" value="UniProtKB-ARBA"/>
</dbReference>
<dbReference type="EMBL" id="CP021435">
    <property type="protein sequence ID" value="ATJ82891.1"/>
    <property type="molecule type" value="Genomic_DNA"/>
</dbReference>
<accession>A0A291P7R1</accession>
<keyword evidence="2" id="KW-0808">Transferase</keyword>
<dbReference type="PANTHER" id="PTHR45947">
    <property type="entry name" value="SULFOQUINOVOSYL TRANSFERASE SQD2"/>
    <property type="match status" value="1"/>
</dbReference>
<dbReference type="AlphaFoldDB" id="A0A291P7R1"/>
<dbReference type="RefSeq" id="WP_097789288.1">
    <property type="nucleotide sequence ID" value="NZ_BAAADT010000002.1"/>
</dbReference>
<dbReference type="Pfam" id="PF13439">
    <property type="entry name" value="Glyco_transf_4"/>
    <property type="match status" value="1"/>
</dbReference>
<dbReference type="SUPFAM" id="SSF53756">
    <property type="entry name" value="UDP-Glycosyltransferase/glycogen phosphorylase"/>
    <property type="match status" value="1"/>
</dbReference>
<evidence type="ECO:0000313" key="2">
    <source>
        <dbReference type="EMBL" id="ATJ82891.1"/>
    </source>
</evidence>